<organism evidence="1 2">
    <name type="scientific">Ciona savignyi</name>
    <name type="common">Pacific transparent sea squirt</name>
    <dbReference type="NCBI Taxonomy" id="51511"/>
    <lineage>
        <taxon>Eukaryota</taxon>
        <taxon>Metazoa</taxon>
        <taxon>Chordata</taxon>
        <taxon>Tunicata</taxon>
        <taxon>Ascidiacea</taxon>
        <taxon>Phlebobranchia</taxon>
        <taxon>Cionidae</taxon>
        <taxon>Ciona</taxon>
    </lineage>
</organism>
<proteinExistence type="predicted"/>
<keyword evidence="2" id="KW-1185">Reference proteome</keyword>
<reference evidence="1" key="2">
    <citation type="submission" date="2025-08" db="UniProtKB">
        <authorList>
            <consortium name="Ensembl"/>
        </authorList>
    </citation>
    <scope>IDENTIFICATION</scope>
</reference>
<dbReference type="Proteomes" id="UP000007875">
    <property type="component" value="Unassembled WGS sequence"/>
</dbReference>
<accession>H2YCS3</accession>
<sequence length="125" mass="13988">LLYIFIFLIPPNVKYQWHLDGIVSSSFDGQLKYFSISPQNGGIENGIILKEAFSLSEENGLNLGRQILCSASWNRKLVYGDDGSNLKIVEPETGAITRHPNHKSSGFTNSILLHKDLMLSTCYEL</sequence>
<name>H2YCS3_CIOSA</name>
<dbReference type="Ensembl" id="ENSCSAVT00000003168.1">
    <property type="protein sequence ID" value="ENSCSAVP00000003121.1"/>
    <property type="gene ID" value="ENSCSAVG00000001852.1"/>
</dbReference>
<dbReference type="AlphaFoldDB" id="H2YCS3"/>
<evidence type="ECO:0000313" key="1">
    <source>
        <dbReference type="Ensembl" id="ENSCSAVP00000003121.1"/>
    </source>
</evidence>
<reference evidence="2" key="1">
    <citation type="submission" date="2003-08" db="EMBL/GenBank/DDBJ databases">
        <authorList>
            <person name="Birren B."/>
            <person name="Nusbaum C."/>
            <person name="Abebe A."/>
            <person name="Abouelleil A."/>
            <person name="Adekoya E."/>
            <person name="Ait-zahra M."/>
            <person name="Allen N."/>
            <person name="Allen T."/>
            <person name="An P."/>
            <person name="Anderson M."/>
            <person name="Anderson S."/>
            <person name="Arachchi H."/>
            <person name="Armbruster J."/>
            <person name="Bachantsang P."/>
            <person name="Baldwin J."/>
            <person name="Barry A."/>
            <person name="Bayul T."/>
            <person name="Blitshsteyn B."/>
            <person name="Bloom T."/>
            <person name="Blye J."/>
            <person name="Boguslavskiy L."/>
            <person name="Borowsky M."/>
            <person name="Boukhgalter B."/>
            <person name="Brunache A."/>
            <person name="Butler J."/>
            <person name="Calixte N."/>
            <person name="Calvo S."/>
            <person name="Camarata J."/>
            <person name="Campo K."/>
            <person name="Chang J."/>
            <person name="Cheshatsang Y."/>
            <person name="Citroen M."/>
            <person name="Collymore A."/>
            <person name="Considine T."/>
            <person name="Cook A."/>
            <person name="Cooke P."/>
            <person name="Corum B."/>
            <person name="Cuomo C."/>
            <person name="David R."/>
            <person name="Dawoe T."/>
            <person name="Degray S."/>
            <person name="Dodge S."/>
            <person name="Dooley K."/>
            <person name="Dorje P."/>
            <person name="Dorjee K."/>
            <person name="Dorris L."/>
            <person name="Duffey N."/>
            <person name="Dupes A."/>
            <person name="Elkins T."/>
            <person name="Engels R."/>
            <person name="Erickson J."/>
            <person name="Farina A."/>
            <person name="Faro S."/>
            <person name="Ferreira P."/>
            <person name="Fischer H."/>
            <person name="Fitzgerald M."/>
            <person name="Foley K."/>
            <person name="Gage D."/>
            <person name="Galagan J."/>
            <person name="Gearin G."/>
            <person name="Gnerre S."/>
            <person name="Gnirke A."/>
            <person name="Goyette A."/>
            <person name="Graham J."/>
            <person name="Grandbois E."/>
            <person name="Gyaltsen K."/>
            <person name="Hafez N."/>
            <person name="Hagopian D."/>
            <person name="Hagos B."/>
            <person name="Hall J."/>
            <person name="Hatcher B."/>
            <person name="Heller A."/>
            <person name="Higgins H."/>
            <person name="Honan T."/>
            <person name="Horn A."/>
            <person name="Houde N."/>
            <person name="Hughes L."/>
            <person name="Hulme W."/>
            <person name="Husby E."/>
            <person name="Iliev I."/>
            <person name="Jaffe D."/>
            <person name="Jones C."/>
            <person name="Kamal M."/>
            <person name="Kamat A."/>
            <person name="Kamvysselis M."/>
            <person name="Karlsson E."/>
            <person name="Kells C."/>
            <person name="Kieu A."/>
            <person name="Kisner P."/>
            <person name="Kodira C."/>
            <person name="Kulbokas E."/>
            <person name="Labutti K."/>
            <person name="Lama D."/>
            <person name="Landers T."/>
            <person name="Leger J."/>
            <person name="Levine S."/>
            <person name="Lewis D."/>
            <person name="Lewis T."/>
            <person name="Lindblad-toh K."/>
            <person name="Liu X."/>
            <person name="Lokyitsang T."/>
            <person name="Lokyitsang Y."/>
            <person name="Lucien O."/>
            <person name="Lui A."/>
            <person name="Ma L.J."/>
            <person name="Mabbitt R."/>
            <person name="Macdonald J."/>
            <person name="Maclean C."/>
            <person name="Major J."/>
            <person name="Manning J."/>
            <person name="Marabella R."/>
            <person name="Maru K."/>
            <person name="Matthews C."/>
            <person name="Mauceli E."/>
            <person name="Mccarthy M."/>
            <person name="Mcdonough S."/>
            <person name="Mcghee T."/>
            <person name="Meldrim J."/>
            <person name="Meneus L."/>
            <person name="Mesirov J."/>
            <person name="Mihalev A."/>
            <person name="Mihova T."/>
            <person name="Mikkelsen T."/>
            <person name="Mlenga V."/>
            <person name="Moru K."/>
            <person name="Mozes J."/>
            <person name="Mulrain L."/>
            <person name="Munson G."/>
            <person name="Naylor J."/>
            <person name="Newes C."/>
            <person name="Nguyen C."/>
            <person name="Nguyen N."/>
            <person name="Nguyen T."/>
            <person name="Nicol R."/>
            <person name="Nielsen C."/>
            <person name="Nizzari M."/>
            <person name="Norbu C."/>
            <person name="Norbu N."/>
            <person name="O'donnell P."/>
            <person name="Okoawo O."/>
            <person name="O'leary S."/>
            <person name="Omotosho B."/>
            <person name="O'neill K."/>
            <person name="Osman S."/>
            <person name="Parker S."/>
            <person name="Perrin D."/>
            <person name="Phunkhang P."/>
            <person name="Piqani B."/>
            <person name="Purcell S."/>
            <person name="Rachupka T."/>
            <person name="Ramasamy U."/>
            <person name="Rameau R."/>
            <person name="Ray V."/>
            <person name="Raymond C."/>
            <person name="Retta R."/>
            <person name="Richardson S."/>
            <person name="Rise C."/>
            <person name="Rodriguez J."/>
            <person name="Rogers J."/>
            <person name="Rogov P."/>
            <person name="Rutman M."/>
            <person name="Schupbach R."/>
            <person name="Seaman C."/>
            <person name="Settipalli S."/>
            <person name="Sharpe T."/>
            <person name="Sheridan J."/>
            <person name="Sherpa N."/>
            <person name="Shi J."/>
            <person name="Smirnov S."/>
            <person name="Smith C."/>
            <person name="Sougnez C."/>
            <person name="Spencer B."/>
            <person name="Stalker J."/>
            <person name="Stange-thomann N."/>
            <person name="Stavropoulos S."/>
            <person name="Stetson K."/>
            <person name="Stone C."/>
            <person name="Stone S."/>
            <person name="Stubbs M."/>
            <person name="Talamas J."/>
            <person name="Tchuinga P."/>
            <person name="Tenzing P."/>
            <person name="Tesfaye S."/>
            <person name="Theodore J."/>
            <person name="Thoulutsang Y."/>
            <person name="Topham K."/>
            <person name="Towey S."/>
            <person name="Tsamla T."/>
            <person name="Tsomo N."/>
            <person name="Vallee D."/>
            <person name="Vassiliev H."/>
            <person name="Venkataraman V."/>
            <person name="Vinson J."/>
            <person name="Vo A."/>
            <person name="Wade C."/>
            <person name="Wang S."/>
            <person name="Wangchuk T."/>
            <person name="Wangdi T."/>
            <person name="Whittaker C."/>
            <person name="Wilkinson J."/>
            <person name="Wu Y."/>
            <person name="Wyman D."/>
            <person name="Yadav S."/>
            <person name="Yang S."/>
            <person name="Yang X."/>
            <person name="Yeager S."/>
            <person name="Yee E."/>
            <person name="Young G."/>
            <person name="Zainoun J."/>
            <person name="Zembeck L."/>
            <person name="Zimmer A."/>
            <person name="Zody M."/>
            <person name="Lander E."/>
        </authorList>
    </citation>
    <scope>NUCLEOTIDE SEQUENCE [LARGE SCALE GENOMIC DNA]</scope>
</reference>
<protein>
    <submittedName>
        <fullName evidence="1">Uncharacterized protein</fullName>
    </submittedName>
</protein>
<dbReference type="InParanoid" id="H2YCS3"/>
<evidence type="ECO:0000313" key="2">
    <source>
        <dbReference type="Proteomes" id="UP000007875"/>
    </source>
</evidence>
<reference evidence="1" key="3">
    <citation type="submission" date="2025-09" db="UniProtKB">
        <authorList>
            <consortium name="Ensembl"/>
        </authorList>
    </citation>
    <scope>IDENTIFICATION</scope>
</reference>
<dbReference type="HOGENOM" id="CLU_1997626_0_0_1"/>